<evidence type="ECO:0000259" key="2">
    <source>
        <dbReference type="Pfam" id="PF09339"/>
    </source>
</evidence>
<feature type="domain" description="HTH iclR-type" evidence="2">
    <location>
        <begin position="35"/>
        <end position="66"/>
    </location>
</feature>
<reference evidence="3 4" key="1">
    <citation type="submission" date="2018-05" db="EMBL/GenBank/DDBJ databases">
        <title>Genetic diversity of glacier-inhabiting Cryobacterium bacteria in China and description of Cryobacterium mengkeensis sp. nov. and Arthrobacter glacialis sp. nov.</title>
        <authorList>
            <person name="Liu Q."/>
            <person name="Xin Y.-H."/>
        </authorList>
    </citation>
    <scope>NUCLEOTIDE SEQUENCE [LARGE SCALE GENOMIC DNA]</scope>
    <source>
        <strain evidence="3 4">LI2</strain>
    </source>
</reference>
<dbReference type="SUPFAM" id="SSF53067">
    <property type="entry name" value="Actin-like ATPase domain"/>
    <property type="match status" value="1"/>
</dbReference>
<organism evidence="3 4">
    <name type="scientific">Arthrobacter livingstonensis</name>
    <dbReference type="NCBI Taxonomy" id="670078"/>
    <lineage>
        <taxon>Bacteria</taxon>
        <taxon>Bacillati</taxon>
        <taxon>Actinomycetota</taxon>
        <taxon>Actinomycetes</taxon>
        <taxon>Micrococcales</taxon>
        <taxon>Micrococcaceae</taxon>
        <taxon>Arthrobacter</taxon>
    </lineage>
</organism>
<dbReference type="PANTHER" id="PTHR18964:SF149">
    <property type="entry name" value="BIFUNCTIONAL UDP-N-ACETYLGLUCOSAMINE 2-EPIMERASE_N-ACETYLMANNOSAMINE KINASE"/>
    <property type="match status" value="1"/>
</dbReference>
<dbReference type="InterPro" id="IPR005471">
    <property type="entry name" value="Tscrpt_reg_IclR_N"/>
</dbReference>
<evidence type="ECO:0000256" key="1">
    <source>
        <dbReference type="ARBA" id="ARBA00006479"/>
    </source>
</evidence>
<dbReference type="OrthoDB" id="37575at2"/>
<accession>A0A2V5LH65</accession>
<proteinExistence type="inferred from homology"/>
<dbReference type="EMBL" id="QJVD01000019">
    <property type="protein sequence ID" value="PYI65930.1"/>
    <property type="molecule type" value="Genomic_DNA"/>
</dbReference>
<comment type="similarity">
    <text evidence="1">Belongs to the ROK (NagC/XylR) family.</text>
</comment>
<comment type="caution">
    <text evidence="3">The sequence shown here is derived from an EMBL/GenBank/DDBJ whole genome shotgun (WGS) entry which is preliminary data.</text>
</comment>
<dbReference type="Proteomes" id="UP000247832">
    <property type="component" value="Unassembled WGS sequence"/>
</dbReference>
<dbReference type="GO" id="GO:0006355">
    <property type="term" value="P:regulation of DNA-templated transcription"/>
    <property type="evidence" value="ECO:0007669"/>
    <property type="project" value="InterPro"/>
</dbReference>
<dbReference type="RefSeq" id="WP_110502031.1">
    <property type="nucleotide sequence ID" value="NZ_QJVD01000019.1"/>
</dbReference>
<dbReference type="Pfam" id="PF00480">
    <property type="entry name" value="ROK"/>
    <property type="match status" value="1"/>
</dbReference>
<evidence type="ECO:0000313" key="4">
    <source>
        <dbReference type="Proteomes" id="UP000247832"/>
    </source>
</evidence>
<evidence type="ECO:0000313" key="3">
    <source>
        <dbReference type="EMBL" id="PYI65930.1"/>
    </source>
</evidence>
<dbReference type="AlphaFoldDB" id="A0A2V5LH65"/>
<dbReference type="PANTHER" id="PTHR18964">
    <property type="entry name" value="ROK (REPRESSOR, ORF, KINASE) FAMILY"/>
    <property type="match status" value="1"/>
</dbReference>
<dbReference type="InterPro" id="IPR043129">
    <property type="entry name" value="ATPase_NBD"/>
</dbReference>
<name>A0A2V5LH65_9MICC</name>
<protein>
    <submittedName>
        <fullName evidence="3">ROK family protein</fullName>
    </submittedName>
</protein>
<gene>
    <name evidence="3" type="ORF">CVV68_16110</name>
</gene>
<dbReference type="InterPro" id="IPR036388">
    <property type="entry name" value="WH-like_DNA-bd_sf"/>
</dbReference>
<dbReference type="GO" id="GO:0003677">
    <property type="term" value="F:DNA binding"/>
    <property type="evidence" value="ECO:0007669"/>
    <property type="project" value="InterPro"/>
</dbReference>
<dbReference type="InterPro" id="IPR036390">
    <property type="entry name" value="WH_DNA-bd_sf"/>
</dbReference>
<dbReference type="InterPro" id="IPR000600">
    <property type="entry name" value="ROK"/>
</dbReference>
<dbReference type="CDD" id="cd23763">
    <property type="entry name" value="ASKHA_ATPase_ROK"/>
    <property type="match status" value="1"/>
</dbReference>
<keyword evidence="4" id="KW-1185">Reference proteome</keyword>
<dbReference type="Pfam" id="PF09339">
    <property type="entry name" value="HTH_IclR"/>
    <property type="match status" value="1"/>
</dbReference>
<dbReference type="SUPFAM" id="SSF46785">
    <property type="entry name" value="Winged helix' DNA-binding domain"/>
    <property type="match status" value="1"/>
</dbReference>
<dbReference type="Gene3D" id="3.30.420.40">
    <property type="match status" value="2"/>
</dbReference>
<sequence length="403" mass="41473">MVKSMQQISPAVSPHLVRTLNAGRLLQYAWEADAFTASDAIEETGLTRSTVLRVCADLVERGWLQELADARTAGQYSLGRPARRYAFRPGAGALVGVDSGEHRVTARVTDLRGTELARESREIGAVLDTAANRLALTETTVDAALVTAGVRVDAVLIIVLGVPAPTDVIGASPQGADGFWARMNPGFAEKFARRGWKVVVENDANLAAIAEGAVGAGVGASSFVCLLAGERFGAGIIADGALVRGAHGGAGELHLLDYVDGVGSADGLARLARTWAEEARASGALASTALEKAFEAEDVFAAARAGDAEALAITARLAFLLARVCVVVGGILDAERIIVGGAVAPAAAGILDDAALHLKDLSHGPAPTLIASPLASEAVGLGAIHQGLAFVRLDPLAFELAMR</sequence>
<dbReference type="Gene3D" id="1.10.10.10">
    <property type="entry name" value="Winged helix-like DNA-binding domain superfamily/Winged helix DNA-binding domain"/>
    <property type="match status" value="1"/>
</dbReference>